<gene>
    <name evidence="2" type="ORF">VSX56_04400</name>
</gene>
<dbReference type="InterPro" id="IPR036061">
    <property type="entry name" value="CheW-like_dom_sf"/>
</dbReference>
<dbReference type="SMART" id="SM00260">
    <property type="entry name" value="CheW"/>
    <property type="match status" value="1"/>
</dbReference>
<evidence type="ECO:0000313" key="2">
    <source>
        <dbReference type="EMBL" id="MER5171009.1"/>
    </source>
</evidence>
<keyword evidence="3" id="KW-1185">Reference proteome</keyword>
<dbReference type="PROSITE" id="PS50851">
    <property type="entry name" value="CHEW"/>
    <property type="match status" value="2"/>
</dbReference>
<dbReference type="PANTHER" id="PTHR22617">
    <property type="entry name" value="CHEMOTAXIS SENSOR HISTIDINE KINASE-RELATED"/>
    <property type="match status" value="1"/>
</dbReference>
<dbReference type="PANTHER" id="PTHR22617:SF23">
    <property type="entry name" value="CHEMOTAXIS PROTEIN CHEW"/>
    <property type="match status" value="1"/>
</dbReference>
<protein>
    <submittedName>
        <fullName evidence="2">Chemotaxis protein CheW</fullName>
    </submittedName>
</protein>
<reference evidence="2 3" key="1">
    <citation type="submission" date="2024-01" db="EMBL/GenBank/DDBJ databases">
        <authorList>
            <person name="Deng Y."/>
            <person name="Su J."/>
        </authorList>
    </citation>
    <scope>NUCLEOTIDE SEQUENCE [LARGE SCALE GENOMIC DNA]</scope>
    <source>
        <strain evidence="2 3">CPCC 100088</strain>
    </source>
</reference>
<name>A0ABV1SDL8_9RHOB</name>
<dbReference type="RefSeq" id="WP_350935107.1">
    <property type="nucleotide sequence ID" value="NZ_JAYWLC010000002.1"/>
</dbReference>
<dbReference type="Gene3D" id="2.30.30.40">
    <property type="entry name" value="SH3 Domains"/>
    <property type="match status" value="1"/>
</dbReference>
<feature type="domain" description="CheW-like" evidence="1">
    <location>
        <begin position="21"/>
        <end position="163"/>
    </location>
</feature>
<evidence type="ECO:0000313" key="3">
    <source>
        <dbReference type="Proteomes" id="UP001438953"/>
    </source>
</evidence>
<comment type="caution">
    <text evidence="2">The sequence shown here is derived from an EMBL/GenBank/DDBJ whole genome shotgun (WGS) entry which is preliminary data.</text>
</comment>
<reference evidence="2 3" key="2">
    <citation type="submission" date="2024-06" db="EMBL/GenBank/DDBJ databases">
        <title>Thioclava kandeliae sp. nov. from a rhizosphere soil sample of Kandelia candel in a mangrove.</title>
        <authorList>
            <person name="Mu T."/>
        </authorList>
    </citation>
    <scope>NUCLEOTIDE SEQUENCE [LARGE SCALE GENOMIC DNA]</scope>
    <source>
        <strain evidence="2 3">CPCC 100088</strain>
    </source>
</reference>
<organism evidence="2 3">
    <name type="scientific">Thioclava kandeliae</name>
    <dbReference type="NCBI Taxonomy" id="3070818"/>
    <lineage>
        <taxon>Bacteria</taxon>
        <taxon>Pseudomonadati</taxon>
        <taxon>Pseudomonadota</taxon>
        <taxon>Alphaproteobacteria</taxon>
        <taxon>Rhodobacterales</taxon>
        <taxon>Paracoccaceae</taxon>
        <taxon>Thioclava</taxon>
    </lineage>
</organism>
<dbReference type="Proteomes" id="UP001438953">
    <property type="component" value="Unassembled WGS sequence"/>
</dbReference>
<dbReference type="InterPro" id="IPR002545">
    <property type="entry name" value="CheW-lke_dom"/>
</dbReference>
<dbReference type="EMBL" id="JAYWLC010000002">
    <property type="protein sequence ID" value="MER5171009.1"/>
    <property type="molecule type" value="Genomic_DNA"/>
</dbReference>
<dbReference type="Gene3D" id="2.40.50.180">
    <property type="entry name" value="CheA-289, Domain 4"/>
    <property type="match status" value="3"/>
</dbReference>
<proteinExistence type="predicted"/>
<evidence type="ECO:0000259" key="1">
    <source>
        <dbReference type="PROSITE" id="PS50851"/>
    </source>
</evidence>
<dbReference type="Pfam" id="PF01584">
    <property type="entry name" value="CheW"/>
    <property type="match status" value="3"/>
</dbReference>
<sequence>MTELTAEFDGEPALSCAMTQDSKLALVDLGRIVIGIHVRDLREVMAAPKELQAFQSSQPAVIGCVALRGQIIPVVDIAPVLGLTPVDTATDGNVIVILGRGEHVYGMLAKTALRIVPAQDGIMQQISRDQGALADQLLPEFRLIDSQPIGILDPTVLPRHGVPQSRAERSQRQVQSSQNNYLTFEMDGVHYCLPLCDIGATLPDTEIDTRVMRSGFCEGSVTHHGTERALVNLNALLGMSGRDQPVTTVSSVLLPFGAGQSLALRADRVLDISTLSGGQITPMPSVLSYRSDLFAGVHLTSGGREVYVLDGKALIADETLAMLSKLEQRSADIAASKPTGTSTLGHDLATALLVQSGGQFAFNIEVIEEIVAMPEAPMNAGSYSAYRGNLHSRSGRLIPTYCLATLLGQYGDHCETATAIVLIKFGEETIGLMVDRICAIEQLNCIPDGPSGTVRMLQRRHATDQTLWRVIDPMALPVG</sequence>
<feature type="domain" description="CheW-like" evidence="1">
    <location>
        <begin position="178"/>
        <end position="320"/>
    </location>
</feature>
<accession>A0ABV1SDL8</accession>
<dbReference type="InterPro" id="IPR039315">
    <property type="entry name" value="CheW"/>
</dbReference>
<dbReference type="SUPFAM" id="SSF50341">
    <property type="entry name" value="CheW-like"/>
    <property type="match status" value="3"/>
</dbReference>